<evidence type="ECO:0000313" key="2">
    <source>
        <dbReference type="EMBL" id="MBC5664947.1"/>
    </source>
</evidence>
<dbReference type="Proteomes" id="UP000647235">
    <property type="component" value="Unassembled WGS sequence"/>
</dbReference>
<keyword evidence="1" id="KW-0472">Membrane</keyword>
<sequence>MNAKRQKRRVSFGQRRRVRTHKRSMIAIGTVLVLMIITLTVSGMSLKAKEQQSIARETKLEEQIKQEKARTAQIEDMEKYADTDAYVEEIAREKLHLVHKNEIIFKAK</sequence>
<keyword evidence="1" id="KW-0812">Transmembrane</keyword>
<gene>
    <name evidence="2" type="ORF">H8S07_06600</name>
</gene>
<proteinExistence type="predicted"/>
<keyword evidence="1" id="KW-1133">Transmembrane helix</keyword>
<feature type="transmembrane region" description="Helical" evidence="1">
    <location>
        <begin position="25"/>
        <end position="46"/>
    </location>
</feature>
<evidence type="ECO:0000313" key="3">
    <source>
        <dbReference type="Proteomes" id="UP000647235"/>
    </source>
</evidence>
<organism evidence="2 3">
    <name type="scientific">Dorea hominis</name>
    <dbReference type="NCBI Taxonomy" id="2763040"/>
    <lineage>
        <taxon>Bacteria</taxon>
        <taxon>Bacillati</taxon>
        <taxon>Bacillota</taxon>
        <taxon>Clostridia</taxon>
        <taxon>Lachnospirales</taxon>
        <taxon>Lachnospiraceae</taxon>
        <taxon>Dorea</taxon>
    </lineage>
</organism>
<dbReference type="RefSeq" id="WP_021860643.1">
    <property type="nucleotide sequence ID" value="NZ_JACOOY010000006.1"/>
</dbReference>
<name>A0ABR7EVC9_9FIRM</name>
<dbReference type="InterPro" id="IPR007060">
    <property type="entry name" value="FtsL/DivIC"/>
</dbReference>
<evidence type="ECO:0000256" key="1">
    <source>
        <dbReference type="SAM" id="Phobius"/>
    </source>
</evidence>
<protein>
    <submittedName>
        <fullName evidence="2">Septum formation initiator family protein</fullName>
    </submittedName>
</protein>
<comment type="caution">
    <text evidence="2">The sequence shown here is derived from an EMBL/GenBank/DDBJ whole genome shotgun (WGS) entry which is preliminary data.</text>
</comment>
<reference evidence="2 3" key="1">
    <citation type="submission" date="2020-08" db="EMBL/GenBank/DDBJ databases">
        <title>Genome public.</title>
        <authorList>
            <person name="Liu C."/>
            <person name="Sun Q."/>
        </authorList>
    </citation>
    <scope>NUCLEOTIDE SEQUENCE [LARGE SCALE GENOMIC DNA]</scope>
    <source>
        <strain evidence="2 3">NSJ-36</strain>
    </source>
</reference>
<dbReference type="Pfam" id="PF04977">
    <property type="entry name" value="DivIC"/>
    <property type="match status" value="1"/>
</dbReference>
<keyword evidence="3" id="KW-1185">Reference proteome</keyword>
<accession>A0ABR7EVC9</accession>
<dbReference type="EMBL" id="JACOOY010000006">
    <property type="protein sequence ID" value="MBC5664947.1"/>
    <property type="molecule type" value="Genomic_DNA"/>
</dbReference>